<comment type="caution">
    <text evidence="2">The sequence shown here is derived from an EMBL/GenBank/DDBJ whole genome shotgun (WGS) entry which is preliminary data.</text>
</comment>
<dbReference type="AlphaFoldDB" id="A0A6G1E7P9"/>
<dbReference type="Proteomes" id="UP000479710">
    <property type="component" value="Unassembled WGS sequence"/>
</dbReference>
<name>A0A6G1E7P9_9ORYZ</name>
<dbReference type="EMBL" id="SPHZ02000005">
    <property type="protein sequence ID" value="KAF0920737.1"/>
    <property type="molecule type" value="Genomic_DNA"/>
</dbReference>
<keyword evidence="3" id="KW-1185">Reference proteome</keyword>
<accession>A0A6G1E7P9</accession>
<protein>
    <submittedName>
        <fullName evidence="2">Uncharacterized protein</fullName>
    </submittedName>
</protein>
<feature type="compositionally biased region" description="Basic residues" evidence="1">
    <location>
        <begin position="35"/>
        <end position="46"/>
    </location>
</feature>
<gene>
    <name evidence="2" type="ORF">E2562_036821</name>
</gene>
<feature type="region of interest" description="Disordered" evidence="1">
    <location>
        <begin position="26"/>
        <end position="46"/>
    </location>
</feature>
<organism evidence="2 3">
    <name type="scientific">Oryza meyeriana var. granulata</name>
    <dbReference type="NCBI Taxonomy" id="110450"/>
    <lineage>
        <taxon>Eukaryota</taxon>
        <taxon>Viridiplantae</taxon>
        <taxon>Streptophyta</taxon>
        <taxon>Embryophyta</taxon>
        <taxon>Tracheophyta</taxon>
        <taxon>Spermatophyta</taxon>
        <taxon>Magnoliopsida</taxon>
        <taxon>Liliopsida</taxon>
        <taxon>Poales</taxon>
        <taxon>Poaceae</taxon>
        <taxon>BOP clade</taxon>
        <taxon>Oryzoideae</taxon>
        <taxon>Oryzeae</taxon>
        <taxon>Oryzinae</taxon>
        <taxon>Oryza</taxon>
        <taxon>Oryza meyeriana</taxon>
    </lineage>
</organism>
<evidence type="ECO:0000256" key="1">
    <source>
        <dbReference type="SAM" id="MobiDB-lite"/>
    </source>
</evidence>
<reference evidence="2 3" key="1">
    <citation type="submission" date="2019-11" db="EMBL/GenBank/DDBJ databases">
        <title>Whole genome sequence of Oryza granulata.</title>
        <authorList>
            <person name="Li W."/>
        </authorList>
    </citation>
    <scope>NUCLEOTIDE SEQUENCE [LARGE SCALE GENOMIC DNA]</scope>
    <source>
        <strain evidence="3">cv. Menghai</strain>
        <tissue evidence="2">Leaf</tissue>
    </source>
</reference>
<evidence type="ECO:0000313" key="2">
    <source>
        <dbReference type="EMBL" id="KAF0920737.1"/>
    </source>
</evidence>
<proteinExistence type="predicted"/>
<sequence>MHGWMNKSARERDGDGDGALVASAAQHLPATASGTRRRHTSSPKPRCRSPYVLADYAGATGLLALSPFACPLFHLVVASSHFDYCLPTPTSIPTTTPPAGFPNPTATCNSPARKRDRRTRKVAIWSSVQVPVIIRSSWRRCRSESILLLRSSSSRCTSPVTCSTECACAVAQHR</sequence>
<evidence type="ECO:0000313" key="3">
    <source>
        <dbReference type="Proteomes" id="UP000479710"/>
    </source>
</evidence>